<protein>
    <recommendedName>
        <fullName evidence="3">Calcineurin-like phosphoesterase domain-containing protein</fullName>
    </recommendedName>
</protein>
<dbReference type="AlphaFoldDB" id="Q483Q5"/>
<sequence>MMQGPGGILYSLINETNPTVVMHLGDFKSGGKSCTDDLLKEHKALLAQIYPGKIIYTPGDNDWTDCDRSSLLYSFNELERLDFLIELMFKTPPLLTKNLPSIISQETQIENKLWINDRLAISTLHIVGTSNGRANIDKSKQENAIKKVDERDKNNLTWLKNIEEKAKDFDAIIIGFQADIYQQSVLESGSCDNSSLTACDAFAVYRQAFKDLAKRINKPILISHGDTGEFCFEKLDSNLWHLNAAGDFQYLDATQVIFNKESPDRPFIINGLINPDLPTIGCSN</sequence>
<reference evidence="1" key="1">
    <citation type="journal article" date="2005" name="Proc. Natl. Acad. Sci. U.S.A.">
        <title>The psychrophilic lifestyle as revealed by the genome sequence of Colwellia psychrerythraea 34H through genomic and proteomic analyses.</title>
        <authorList>
            <person name="Methe B.A."/>
            <person name="Nelson K.E."/>
            <person name="Deming J.W."/>
            <person name="Momen B."/>
            <person name="Melamud E."/>
            <person name="Zhang X."/>
            <person name="Moult J."/>
            <person name="Madupu R."/>
            <person name="Nelson W.C."/>
            <person name="Dodson R.J."/>
            <person name="Brinkac L.M."/>
            <person name="Daugherty S.C."/>
            <person name="Durkin A.S."/>
            <person name="DeBoy R.T."/>
            <person name="Kolonay J.F."/>
            <person name="Sullivan S.A."/>
            <person name="Zhou L."/>
            <person name="Davidsen T.M."/>
            <person name="Wu M."/>
            <person name="Huston A.L."/>
            <person name="Lewis M."/>
            <person name="Weaver B."/>
            <person name="Weidman J.F."/>
            <person name="Khouri H."/>
            <person name="Utterback T.R."/>
            <person name="Feldblyum T.V."/>
            <person name="Fraser C.M."/>
        </authorList>
    </citation>
    <scope>NUCLEOTIDE SEQUENCE [LARGE SCALE GENOMIC DNA]</scope>
    <source>
        <strain evidence="1">34H</strain>
    </source>
</reference>
<dbReference type="KEGG" id="cps:CPS_1981"/>
<dbReference type="SUPFAM" id="SSF56300">
    <property type="entry name" value="Metallo-dependent phosphatases"/>
    <property type="match status" value="1"/>
</dbReference>
<evidence type="ECO:0000313" key="1">
    <source>
        <dbReference type="EMBL" id="AAZ25410.1"/>
    </source>
</evidence>
<evidence type="ECO:0008006" key="3">
    <source>
        <dbReference type="Google" id="ProtNLM"/>
    </source>
</evidence>
<dbReference type="Proteomes" id="UP000000547">
    <property type="component" value="Chromosome"/>
</dbReference>
<accession>Q483Q5</accession>
<dbReference type="STRING" id="167879.CPS_1981"/>
<dbReference type="EMBL" id="CP000083">
    <property type="protein sequence ID" value="AAZ25410.1"/>
    <property type="molecule type" value="Genomic_DNA"/>
</dbReference>
<dbReference type="InterPro" id="IPR029052">
    <property type="entry name" value="Metallo-depent_PP-like"/>
</dbReference>
<proteinExistence type="predicted"/>
<organism evidence="1 2">
    <name type="scientific">Colwellia psychrerythraea (strain 34H / ATCC BAA-681)</name>
    <name type="common">Vibrio psychroerythus</name>
    <dbReference type="NCBI Taxonomy" id="167879"/>
    <lineage>
        <taxon>Bacteria</taxon>
        <taxon>Pseudomonadati</taxon>
        <taxon>Pseudomonadota</taxon>
        <taxon>Gammaproteobacteria</taxon>
        <taxon>Alteromonadales</taxon>
        <taxon>Colwelliaceae</taxon>
        <taxon>Colwellia</taxon>
    </lineage>
</organism>
<gene>
    <name evidence="1" type="ordered locus">CPS_1981</name>
</gene>
<evidence type="ECO:0000313" key="2">
    <source>
        <dbReference type="Proteomes" id="UP000000547"/>
    </source>
</evidence>
<dbReference type="HOGENOM" id="CLU_046405_1_0_6"/>
<name>Q483Q5_COLP3</name>